<dbReference type="KEGG" id="vg:80516707"/>
<dbReference type="EMBL" id="MF405918">
    <property type="protein sequence ID" value="QKU34098.1"/>
    <property type="molecule type" value="Genomic_DNA"/>
</dbReference>
<name>A0A6N1NQD3_9VIRU</name>
<accession>A0A6N1NQD3</accession>
<sequence length="43" mass="4526">MVSFVGGPLTKDTNAAPVGIEPNTSKGLRFSRPVLLPLSHSAY</sequence>
<reference evidence="2" key="1">
    <citation type="submission" date="2017-06" db="EMBL/GenBank/DDBJ databases">
        <authorList>
            <person name="Assis F.L."/>
            <person name="Abrahao J.S."/>
            <person name="Silva L."/>
            <person name="Khalil J.B."/>
            <person name="Rodrigues R."/>
            <person name="Silva L.S."/>
            <person name="Boratto P."/>
            <person name="Andrade M."/>
            <person name="Kroon E.G."/>
            <person name="Ribeiro B."/>
            <person name="Bergier I."/>
            <person name="Seligmann H."/>
            <person name="Ghigo E."/>
            <person name="Colson P."/>
            <person name="Levasseur A."/>
            <person name="Raoult D."/>
            <person name="Scola B.L."/>
        </authorList>
    </citation>
    <scope>NUCLEOTIDE SEQUENCE</scope>
    <source>
        <strain evidence="2">Deep ocean</strain>
    </source>
</reference>
<dbReference type="RefSeq" id="YP_010780713.1">
    <property type="nucleotide sequence ID" value="NC_075038.1"/>
</dbReference>
<evidence type="ECO:0000313" key="2">
    <source>
        <dbReference type="EMBL" id="QKU34098.1"/>
    </source>
</evidence>
<dbReference type="GeneID" id="80516707"/>
<proteinExistence type="predicted"/>
<reference evidence="2" key="2">
    <citation type="journal article" date="2018" name="Nat. Commun.">
        <title>Tailed giant Tupanvirus possesses the most complete translational apparatus of the known virosphere.</title>
        <authorList>
            <person name="Abrahao J."/>
            <person name="Silva L."/>
            <person name="Silva L.S."/>
            <person name="Khalil J.Y.B."/>
            <person name="Rodrigues R."/>
            <person name="Arantes T."/>
            <person name="Assis F."/>
            <person name="Boratto P."/>
            <person name="Andrade M."/>
            <person name="Kroon E.G."/>
            <person name="Ribeiro B."/>
            <person name="Bergier I."/>
            <person name="Seligmann H."/>
            <person name="Ghigo E."/>
            <person name="Colson P."/>
            <person name="Levasseur A."/>
            <person name="Kroemer G."/>
            <person name="Raoult D."/>
            <person name="La Scola B."/>
        </authorList>
    </citation>
    <scope>NUCLEOTIDE SEQUENCE [LARGE SCALE GENOMIC DNA]</scope>
    <source>
        <strain evidence="2">Deep ocean</strain>
    </source>
</reference>
<feature type="region of interest" description="Disordered" evidence="1">
    <location>
        <begin position="1"/>
        <end position="25"/>
    </location>
</feature>
<protein>
    <submittedName>
        <fullName evidence="2">Putative ORFan</fullName>
    </submittedName>
</protein>
<evidence type="ECO:0000256" key="1">
    <source>
        <dbReference type="SAM" id="MobiDB-lite"/>
    </source>
</evidence>
<organism evidence="2">
    <name type="scientific">Tupanvirus deep ocean</name>
    <dbReference type="NCBI Taxonomy" id="2126984"/>
    <lineage>
        <taxon>Viruses</taxon>
        <taxon>Varidnaviria</taxon>
        <taxon>Bamfordvirae</taxon>
        <taxon>Nucleocytoviricota</taxon>
        <taxon>Megaviricetes</taxon>
        <taxon>Imitervirales</taxon>
        <taxon>Mimiviridae</taxon>
        <taxon>Megamimivirinae</taxon>
        <taxon>Tupanvirus</taxon>
        <taxon>Tupanvirus altamarinense</taxon>
    </lineage>
</organism>